<sequence length="126" mass="14949">MWNIGAFCTFCIFGLHHHGVFVFTLSLLDMQGATGEPVFSCQTIGWIFVFDWHYLFRHWRFFLQNFYWRYLFCCLLFLGWILRGTLFIHPSLATVGAWTAAYILLAFGAKDYPFIDIVMMEIRIRL</sequence>
<dbReference type="Proteomes" id="UP000800200">
    <property type="component" value="Unassembled WGS sequence"/>
</dbReference>
<feature type="transmembrane region" description="Helical" evidence="1">
    <location>
        <begin position="67"/>
        <end position="89"/>
    </location>
</feature>
<evidence type="ECO:0000313" key="2">
    <source>
        <dbReference type="EMBL" id="KAF2178083.1"/>
    </source>
</evidence>
<name>A0A6A6DGM9_9PEZI</name>
<organism evidence="2 3">
    <name type="scientific">Zopfia rhizophila CBS 207.26</name>
    <dbReference type="NCBI Taxonomy" id="1314779"/>
    <lineage>
        <taxon>Eukaryota</taxon>
        <taxon>Fungi</taxon>
        <taxon>Dikarya</taxon>
        <taxon>Ascomycota</taxon>
        <taxon>Pezizomycotina</taxon>
        <taxon>Dothideomycetes</taxon>
        <taxon>Dothideomycetes incertae sedis</taxon>
        <taxon>Zopfiaceae</taxon>
        <taxon>Zopfia</taxon>
    </lineage>
</organism>
<keyword evidence="1" id="KW-1133">Transmembrane helix</keyword>
<dbReference type="EMBL" id="ML994678">
    <property type="protein sequence ID" value="KAF2178083.1"/>
    <property type="molecule type" value="Genomic_DNA"/>
</dbReference>
<feature type="transmembrane region" description="Helical" evidence="1">
    <location>
        <begin position="37"/>
        <end position="55"/>
    </location>
</feature>
<dbReference type="AlphaFoldDB" id="A0A6A6DGM9"/>
<keyword evidence="1" id="KW-0812">Transmembrane</keyword>
<keyword evidence="3" id="KW-1185">Reference proteome</keyword>
<accession>A0A6A6DGM9</accession>
<reference evidence="2" key="1">
    <citation type="journal article" date="2020" name="Stud. Mycol.">
        <title>101 Dothideomycetes genomes: a test case for predicting lifestyles and emergence of pathogens.</title>
        <authorList>
            <person name="Haridas S."/>
            <person name="Albert R."/>
            <person name="Binder M."/>
            <person name="Bloem J."/>
            <person name="Labutti K."/>
            <person name="Salamov A."/>
            <person name="Andreopoulos B."/>
            <person name="Baker S."/>
            <person name="Barry K."/>
            <person name="Bills G."/>
            <person name="Bluhm B."/>
            <person name="Cannon C."/>
            <person name="Castanera R."/>
            <person name="Culley D."/>
            <person name="Daum C."/>
            <person name="Ezra D."/>
            <person name="Gonzalez J."/>
            <person name="Henrissat B."/>
            <person name="Kuo A."/>
            <person name="Liang C."/>
            <person name="Lipzen A."/>
            <person name="Lutzoni F."/>
            <person name="Magnuson J."/>
            <person name="Mondo S."/>
            <person name="Nolan M."/>
            <person name="Ohm R."/>
            <person name="Pangilinan J."/>
            <person name="Park H.-J."/>
            <person name="Ramirez L."/>
            <person name="Alfaro M."/>
            <person name="Sun H."/>
            <person name="Tritt A."/>
            <person name="Yoshinaga Y."/>
            <person name="Zwiers L.-H."/>
            <person name="Turgeon B."/>
            <person name="Goodwin S."/>
            <person name="Spatafora J."/>
            <person name="Crous P."/>
            <person name="Grigoriev I."/>
        </authorList>
    </citation>
    <scope>NUCLEOTIDE SEQUENCE</scope>
    <source>
        <strain evidence="2">CBS 207.26</strain>
    </source>
</reference>
<protein>
    <submittedName>
        <fullName evidence="2">Uncharacterized protein</fullName>
    </submittedName>
</protein>
<gene>
    <name evidence="2" type="ORF">K469DRAFT_338150</name>
</gene>
<evidence type="ECO:0000256" key="1">
    <source>
        <dbReference type="SAM" id="Phobius"/>
    </source>
</evidence>
<evidence type="ECO:0000313" key="3">
    <source>
        <dbReference type="Proteomes" id="UP000800200"/>
    </source>
</evidence>
<keyword evidence="1" id="KW-0472">Membrane</keyword>
<proteinExistence type="predicted"/>
<feature type="transmembrane region" description="Helical" evidence="1">
    <location>
        <begin position="95"/>
        <end position="115"/>
    </location>
</feature>